<feature type="domain" description="YjeF C-terminal" evidence="8">
    <location>
        <begin position="7"/>
        <end position="291"/>
    </location>
</feature>
<accession>A0A915PR30</accession>
<dbReference type="Pfam" id="PF01256">
    <property type="entry name" value="Carb_kinase"/>
    <property type="match status" value="1"/>
</dbReference>
<dbReference type="AlphaFoldDB" id="A0A915PR30"/>
<keyword evidence="3" id="KW-0521">NADP</keyword>
<dbReference type="Gene3D" id="3.40.1190.20">
    <property type="match status" value="1"/>
</dbReference>
<comment type="cofactor">
    <cofactor evidence="7">
        <name>Mg(2+)</name>
        <dbReference type="ChEBI" id="CHEBI:18420"/>
    </cofactor>
</comment>
<keyword evidence="4 7" id="KW-0520">NAD</keyword>
<evidence type="ECO:0000256" key="5">
    <source>
        <dbReference type="ARBA" id="ARBA00023239"/>
    </source>
</evidence>
<protein>
    <recommendedName>
        <fullName evidence="7">ATP-dependent (S)-NAD(P)H-hydrate dehydratase</fullName>
        <ecNumber evidence="7">4.2.1.93</ecNumber>
    </recommendedName>
    <alternativeName>
        <fullName evidence="7">ATP-dependent NAD(P)HX dehydratase</fullName>
    </alternativeName>
</protein>
<evidence type="ECO:0000256" key="6">
    <source>
        <dbReference type="ARBA" id="ARBA00047472"/>
    </source>
</evidence>
<keyword evidence="2 7" id="KW-0067">ATP-binding</keyword>
<sequence length="293" mass="31926">MDIQEAALTSVQELLPPLNNNLRKGECGRIGVVGGSLVYTGAPYFSALTALKVGCDMVHVFCPAEAANVIKGYSPELMVHPSYDRDTITESLHRVDAFVLGPGLGREEKTLPVVEFVIESARKKNLPIIIDADGLFLLTKNLNIIQGYEQAVLTPNHSEFNRLYQSAFKVDKIDRGKIESGEAAWELANHTGCTILQKGPHDVITNGEELYREESVGSPRRCGGQGDLLNGALAVFSYWAVRKNDSKPMISAGIAASQLIRWAAKVSFERNGRSSTASDMIAEIPGLIRLCEP</sequence>
<dbReference type="InterPro" id="IPR000631">
    <property type="entry name" value="CARKD"/>
</dbReference>
<keyword evidence="9" id="KW-1185">Reference proteome</keyword>
<dbReference type="GO" id="GO:0110051">
    <property type="term" value="P:metabolite repair"/>
    <property type="evidence" value="ECO:0007669"/>
    <property type="project" value="TreeGrafter"/>
</dbReference>
<evidence type="ECO:0000256" key="2">
    <source>
        <dbReference type="ARBA" id="ARBA00022840"/>
    </source>
</evidence>
<dbReference type="PROSITE" id="PS51383">
    <property type="entry name" value="YJEF_C_3"/>
    <property type="match status" value="1"/>
</dbReference>
<name>A0A915PR30_9BILA</name>
<feature type="binding site" evidence="7">
    <location>
        <position position="227"/>
    </location>
    <ligand>
        <name>(6S)-NADPHX</name>
        <dbReference type="ChEBI" id="CHEBI:64076"/>
    </ligand>
</feature>
<dbReference type="HAMAP" id="MF_01965">
    <property type="entry name" value="NADHX_dehydratase"/>
    <property type="match status" value="1"/>
</dbReference>
<dbReference type="EC" id="4.2.1.93" evidence="7"/>
<dbReference type="CDD" id="cd01171">
    <property type="entry name" value="YXKO-related"/>
    <property type="match status" value="1"/>
</dbReference>
<evidence type="ECO:0000256" key="4">
    <source>
        <dbReference type="ARBA" id="ARBA00023027"/>
    </source>
</evidence>
<comment type="similarity">
    <text evidence="7">Belongs to the NnrD/CARKD family.</text>
</comment>
<evidence type="ECO:0000256" key="3">
    <source>
        <dbReference type="ARBA" id="ARBA00022857"/>
    </source>
</evidence>
<proteinExistence type="inferred from homology"/>
<evidence type="ECO:0000256" key="1">
    <source>
        <dbReference type="ARBA" id="ARBA00022741"/>
    </source>
</evidence>
<feature type="binding site" evidence="7">
    <location>
        <begin position="217"/>
        <end position="226"/>
    </location>
    <ligand>
        <name>ATP</name>
        <dbReference type="ChEBI" id="CHEBI:30616"/>
    </ligand>
</feature>
<dbReference type="NCBIfam" id="TIGR00196">
    <property type="entry name" value="yjeF_cterm"/>
    <property type="match status" value="1"/>
</dbReference>
<feature type="binding site" evidence="7">
    <location>
        <begin position="156"/>
        <end position="162"/>
    </location>
    <ligand>
        <name>(6S)-NADPHX</name>
        <dbReference type="ChEBI" id="CHEBI:64076"/>
    </ligand>
</feature>
<dbReference type="SUPFAM" id="SSF53613">
    <property type="entry name" value="Ribokinase-like"/>
    <property type="match status" value="1"/>
</dbReference>
<keyword evidence="5 7" id="KW-0456">Lyase</keyword>
<comment type="function">
    <text evidence="7">Catalyzes the dehydration of the S-form of NAD(P)HX at the expense of ATP, which is converted to ADP. Together with NAD(P)HX epimerase, which catalyzes the epimerization of the S- and R-forms, the enzyme allows the repair of both epimers of NAD(P)HX, a damaged form of NAD(P)H that is a result of enzymatic or heat-dependent hydration.</text>
</comment>
<dbReference type="PANTHER" id="PTHR12592">
    <property type="entry name" value="ATP-DEPENDENT (S)-NAD(P)H-HYDRATE DEHYDRATASE FAMILY MEMBER"/>
    <property type="match status" value="1"/>
</dbReference>
<evidence type="ECO:0000259" key="8">
    <source>
        <dbReference type="PROSITE" id="PS51383"/>
    </source>
</evidence>
<feature type="binding site" evidence="7">
    <location>
        <begin position="198"/>
        <end position="202"/>
    </location>
    <ligand>
        <name>ATP</name>
        <dbReference type="ChEBI" id="CHEBI:30616"/>
    </ligand>
</feature>
<dbReference type="WBParaSite" id="sdigi.contig350.g7656.t1">
    <property type="protein sequence ID" value="sdigi.contig350.g7656.t1"/>
    <property type="gene ID" value="sdigi.contig350.g7656"/>
</dbReference>
<feature type="binding site" evidence="7">
    <location>
        <position position="103"/>
    </location>
    <ligand>
        <name>(6S)-NADPHX</name>
        <dbReference type="ChEBI" id="CHEBI:64076"/>
    </ligand>
</feature>
<comment type="catalytic activity">
    <reaction evidence="7">
        <text>(6S)-NADHX + ATP = ADP + phosphate + NADH + H(+)</text>
        <dbReference type="Rhea" id="RHEA:19017"/>
        <dbReference type="ChEBI" id="CHEBI:15378"/>
        <dbReference type="ChEBI" id="CHEBI:30616"/>
        <dbReference type="ChEBI" id="CHEBI:43474"/>
        <dbReference type="ChEBI" id="CHEBI:57945"/>
        <dbReference type="ChEBI" id="CHEBI:64074"/>
        <dbReference type="ChEBI" id="CHEBI:456216"/>
        <dbReference type="EC" id="4.2.1.93"/>
    </reaction>
</comment>
<dbReference type="PANTHER" id="PTHR12592:SF0">
    <property type="entry name" value="ATP-DEPENDENT (S)-NAD(P)H-HYDRATE DEHYDRATASE"/>
    <property type="match status" value="1"/>
</dbReference>
<dbReference type="Proteomes" id="UP000887581">
    <property type="component" value="Unplaced"/>
</dbReference>
<reference evidence="10" key="1">
    <citation type="submission" date="2022-11" db="UniProtKB">
        <authorList>
            <consortium name="WormBaseParasite"/>
        </authorList>
    </citation>
    <scope>IDENTIFICATION</scope>
</reference>
<dbReference type="GO" id="GO:0047453">
    <property type="term" value="F:ATP-dependent NAD(P)H-hydrate dehydratase activity"/>
    <property type="evidence" value="ECO:0007669"/>
    <property type="project" value="UniProtKB-UniRule"/>
</dbReference>
<evidence type="ECO:0000313" key="10">
    <source>
        <dbReference type="WBParaSite" id="sdigi.contig350.g7656.t1"/>
    </source>
</evidence>
<dbReference type="GO" id="GO:0005524">
    <property type="term" value="F:ATP binding"/>
    <property type="evidence" value="ECO:0007669"/>
    <property type="project" value="UniProtKB-KW"/>
</dbReference>
<evidence type="ECO:0000313" key="9">
    <source>
        <dbReference type="Proteomes" id="UP000887581"/>
    </source>
</evidence>
<evidence type="ECO:0000256" key="7">
    <source>
        <dbReference type="HAMAP-Rule" id="MF_03157"/>
    </source>
</evidence>
<organism evidence="9 10">
    <name type="scientific">Setaria digitata</name>
    <dbReference type="NCBI Taxonomy" id="48799"/>
    <lineage>
        <taxon>Eukaryota</taxon>
        <taxon>Metazoa</taxon>
        <taxon>Ecdysozoa</taxon>
        <taxon>Nematoda</taxon>
        <taxon>Chromadorea</taxon>
        <taxon>Rhabditida</taxon>
        <taxon>Spirurina</taxon>
        <taxon>Spiruromorpha</taxon>
        <taxon>Filarioidea</taxon>
        <taxon>Setariidae</taxon>
        <taxon>Setaria</taxon>
    </lineage>
</organism>
<keyword evidence="1 7" id="KW-0547">Nucleotide-binding</keyword>
<dbReference type="InterPro" id="IPR029056">
    <property type="entry name" value="Ribokinase-like"/>
</dbReference>
<keyword evidence="7" id="KW-0597">Phosphoprotein</keyword>
<dbReference type="GO" id="GO:0046496">
    <property type="term" value="P:nicotinamide nucleotide metabolic process"/>
    <property type="evidence" value="ECO:0007669"/>
    <property type="project" value="UniProtKB-UniRule"/>
</dbReference>
<comment type="catalytic activity">
    <reaction evidence="6 7">
        <text>(6S)-NADPHX + ATP = ADP + phosphate + NADPH + H(+)</text>
        <dbReference type="Rhea" id="RHEA:32231"/>
        <dbReference type="ChEBI" id="CHEBI:15378"/>
        <dbReference type="ChEBI" id="CHEBI:30616"/>
        <dbReference type="ChEBI" id="CHEBI:43474"/>
        <dbReference type="ChEBI" id="CHEBI:57783"/>
        <dbReference type="ChEBI" id="CHEBI:64076"/>
        <dbReference type="ChEBI" id="CHEBI:456216"/>
        <dbReference type="EC" id="4.2.1.93"/>
    </reaction>
</comment>